<dbReference type="AlphaFoldDB" id="A9DMV4"/>
<reference evidence="2 3" key="1">
    <citation type="journal article" date="2011" name="J. Bacteriol.">
        <title>Genome sequence of the algicidal bacterium Kordia algicida OT-1.</title>
        <authorList>
            <person name="Lee H.S."/>
            <person name="Kang S.G."/>
            <person name="Kwon K.K."/>
            <person name="Lee J.H."/>
            <person name="Kim S.J."/>
        </authorList>
    </citation>
    <scope>NUCLEOTIDE SEQUENCE [LARGE SCALE GENOMIC DNA]</scope>
    <source>
        <strain evidence="2 3">OT-1</strain>
    </source>
</reference>
<protein>
    <submittedName>
        <fullName evidence="2">Uncharacterized protein</fullName>
    </submittedName>
</protein>
<organism evidence="2 3">
    <name type="scientific">Kordia algicida OT-1</name>
    <dbReference type="NCBI Taxonomy" id="391587"/>
    <lineage>
        <taxon>Bacteria</taxon>
        <taxon>Pseudomonadati</taxon>
        <taxon>Bacteroidota</taxon>
        <taxon>Flavobacteriia</taxon>
        <taxon>Flavobacteriales</taxon>
        <taxon>Flavobacteriaceae</taxon>
        <taxon>Kordia</taxon>
    </lineage>
</organism>
<keyword evidence="1" id="KW-0812">Transmembrane</keyword>
<gene>
    <name evidence="2" type="ORF">KAOT1_21577</name>
</gene>
<feature type="transmembrane region" description="Helical" evidence="1">
    <location>
        <begin position="55"/>
        <end position="72"/>
    </location>
</feature>
<keyword evidence="3" id="KW-1185">Reference proteome</keyword>
<dbReference type="HOGENOM" id="CLU_1667098_0_0_10"/>
<keyword evidence="1" id="KW-1133">Transmembrane helix</keyword>
<name>A9DMV4_9FLAO</name>
<comment type="caution">
    <text evidence="2">The sequence shown here is derived from an EMBL/GenBank/DDBJ whole genome shotgun (WGS) entry which is preliminary data.</text>
</comment>
<evidence type="ECO:0000313" key="3">
    <source>
        <dbReference type="Proteomes" id="UP000002945"/>
    </source>
</evidence>
<accession>A9DMV4</accession>
<feature type="transmembrane region" description="Helical" evidence="1">
    <location>
        <begin position="12"/>
        <end position="35"/>
    </location>
</feature>
<dbReference type="STRING" id="391587.KAOT1_21577"/>
<feature type="transmembrane region" description="Helical" evidence="1">
    <location>
        <begin position="133"/>
        <end position="151"/>
    </location>
</feature>
<dbReference type="Proteomes" id="UP000002945">
    <property type="component" value="Unassembled WGS sequence"/>
</dbReference>
<dbReference type="OrthoDB" id="1442849at2"/>
<feature type="transmembrane region" description="Helical" evidence="1">
    <location>
        <begin position="84"/>
        <end position="101"/>
    </location>
</feature>
<keyword evidence="1" id="KW-0472">Membrane</keyword>
<evidence type="ECO:0000313" key="2">
    <source>
        <dbReference type="EMBL" id="EDP97796.1"/>
    </source>
</evidence>
<sequence length="158" mass="18530">MNSKENRTDLINSLGIGIFAYLLILKICTLIEFIIQNTLIIAEASYELISLIPKTISLITYTLILLWMITKFNHLTKLNTRRTLITLIIGFFAITILYGLLNDFVELLLMDKFPFEFSLYYENLRTNILSKNYTFYFPLLKYVILVLVFLIRKKSIVK</sequence>
<evidence type="ECO:0000256" key="1">
    <source>
        <dbReference type="SAM" id="Phobius"/>
    </source>
</evidence>
<proteinExistence type="predicted"/>
<dbReference type="RefSeq" id="WP_007096844.1">
    <property type="nucleotide sequence ID" value="NZ_CP142125.1"/>
</dbReference>
<dbReference type="EMBL" id="ABIB01000002">
    <property type="protein sequence ID" value="EDP97796.1"/>
    <property type="molecule type" value="Genomic_DNA"/>
</dbReference>